<dbReference type="InterPro" id="IPR016152">
    <property type="entry name" value="PTrfase/Anion_transptr"/>
</dbReference>
<dbReference type="EMBL" id="JAQQAL010000021">
    <property type="protein sequence ID" value="MDC7226957.1"/>
    <property type="molecule type" value="Genomic_DNA"/>
</dbReference>
<dbReference type="Pfam" id="PF02457">
    <property type="entry name" value="DAC"/>
    <property type="match status" value="1"/>
</dbReference>
<evidence type="ECO:0000259" key="7">
    <source>
        <dbReference type="PROSITE" id="PS51794"/>
    </source>
</evidence>
<proteinExistence type="inferred from homology"/>
<dbReference type="SUPFAM" id="SSF55804">
    <property type="entry name" value="Phoshotransferase/anion transport protein"/>
    <property type="match status" value="1"/>
</dbReference>
<dbReference type="InterPro" id="IPR036888">
    <property type="entry name" value="DNA_integrity_DisA_N_sf"/>
</dbReference>
<keyword evidence="3" id="KW-0548">Nucleotidyltransferase</keyword>
<dbReference type="HAMAP" id="MF_00840">
    <property type="entry name" value="DacZ"/>
    <property type="match status" value="1"/>
</dbReference>
<sequence>MNIKAVILDSSNSKDDALELLINKASIHTNKLSGTEIKHLVHEREKIATTLVSENIAFPHAVKQGMDESLIILGVGRKPILWTKPDQYVQVIVLFVGGNKQHLQSMSFTARILRNPVILKEILNAEDEKDVLDIIRRNSAATDNPADSESAQEHNIAMLKAAEMLQTELHNSALAVIDDVFSSSKPASSWYENFDGWVLTTRSCCLSDKDIAEDRQVSISNSDIIFTENELKHLTMEGYFKDIDSLIILYGKQASNSISSIRVVNLQHKEEISFIEGIPYDVSRRALQLAREIGMEGREGKPVGCLFVIGSEETLKDYTHQLIVNPFSGYPEEQRNIIDPSLEETVKEFSKIDGAFIIKPDGTIKSAGTYIAISPQTLEHHPGEGARHASARGITAVTDCLSIAVSESTGRVSVYARGQRIL</sequence>
<dbReference type="PROSITE" id="PS51094">
    <property type="entry name" value="PTS_EIIA_TYPE_2"/>
    <property type="match status" value="1"/>
</dbReference>
<dbReference type="InterPro" id="IPR050338">
    <property type="entry name" value="DisA"/>
</dbReference>
<evidence type="ECO:0000256" key="3">
    <source>
        <dbReference type="ARBA" id="ARBA00022695"/>
    </source>
</evidence>
<dbReference type="GO" id="GO:0106408">
    <property type="term" value="F:diadenylate cyclase activity"/>
    <property type="evidence" value="ECO:0007669"/>
    <property type="project" value="UniProtKB-EC"/>
</dbReference>
<dbReference type="PROSITE" id="PS51794">
    <property type="entry name" value="DAC"/>
    <property type="match status" value="1"/>
</dbReference>
<dbReference type="AlphaFoldDB" id="A0AAJ1ICV0"/>
<dbReference type="GO" id="GO:0005524">
    <property type="term" value="F:ATP binding"/>
    <property type="evidence" value="ECO:0007669"/>
    <property type="project" value="UniProtKB-KW"/>
</dbReference>
<evidence type="ECO:0000256" key="2">
    <source>
        <dbReference type="ARBA" id="ARBA00022679"/>
    </source>
</evidence>
<evidence type="ECO:0000256" key="4">
    <source>
        <dbReference type="ARBA" id="ARBA00022741"/>
    </source>
</evidence>
<dbReference type="Pfam" id="PF00359">
    <property type="entry name" value="PTS_EIIA_2"/>
    <property type="match status" value="1"/>
</dbReference>
<comment type="catalytic activity">
    <reaction evidence="1">
        <text>2 ATP = 3',3'-c-di-AMP + 2 diphosphate</text>
        <dbReference type="Rhea" id="RHEA:35655"/>
        <dbReference type="ChEBI" id="CHEBI:30616"/>
        <dbReference type="ChEBI" id="CHEBI:33019"/>
        <dbReference type="ChEBI" id="CHEBI:71500"/>
        <dbReference type="EC" id="2.7.7.85"/>
    </reaction>
</comment>
<dbReference type="PANTHER" id="PTHR34185:SF1">
    <property type="entry name" value="DIADENYLATE CYCLASE"/>
    <property type="match status" value="1"/>
</dbReference>
<evidence type="ECO:0000259" key="6">
    <source>
        <dbReference type="PROSITE" id="PS51094"/>
    </source>
</evidence>
<reference evidence="8 9" key="1">
    <citation type="submission" date="2022-12" db="EMBL/GenBank/DDBJ databases">
        <title>Metagenome assembled genome from gulf of manar.</title>
        <authorList>
            <person name="Kohli P."/>
            <person name="Pk S."/>
            <person name="Venkata Ramana C."/>
            <person name="Sasikala C."/>
        </authorList>
    </citation>
    <scope>NUCLEOTIDE SEQUENCE [LARGE SCALE GENOMIC DNA]</scope>
    <source>
        <strain evidence="8">JB008</strain>
    </source>
</reference>
<keyword evidence="2" id="KW-0808">Transferase</keyword>
<dbReference type="PANTHER" id="PTHR34185">
    <property type="entry name" value="DIADENYLATE CYCLASE"/>
    <property type="match status" value="1"/>
</dbReference>
<dbReference type="GO" id="GO:0004016">
    <property type="term" value="F:adenylate cyclase activity"/>
    <property type="evidence" value="ECO:0007669"/>
    <property type="project" value="TreeGrafter"/>
</dbReference>
<comment type="caution">
    <text evidence="8">The sequence shown here is derived from an EMBL/GenBank/DDBJ whole genome shotgun (WGS) entry which is preliminary data.</text>
</comment>
<feature type="domain" description="DAC" evidence="7">
    <location>
        <begin position="268"/>
        <end position="422"/>
    </location>
</feature>
<dbReference type="Gene3D" id="3.40.1700.10">
    <property type="entry name" value="DNA integrity scanning protein, DisA, N-terminal domain"/>
    <property type="match status" value="1"/>
</dbReference>
<dbReference type="SUPFAM" id="SSF143597">
    <property type="entry name" value="YojJ-like"/>
    <property type="match status" value="1"/>
</dbReference>
<organism evidence="8 9">
    <name type="scientific">Candidatus Thalassospirochaeta sargassi</name>
    <dbReference type="NCBI Taxonomy" id="3119039"/>
    <lineage>
        <taxon>Bacteria</taxon>
        <taxon>Pseudomonadati</taxon>
        <taxon>Spirochaetota</taxon>
        <taxon>Spirochaetia</taxon>
        <taxon>Spirochaetales</taxon>
        <taxon>Spirochaetaceae</taxon>
        <taxon>Candidatus Thalassospirochaeta</taxon>
    </lineage>
</organism>
<evidence type="ECO:0000313" key="9">
    <source>
        <dbReference type="Proteomes" id="UP001221217"/>
    </source>
</evidence>
<dbReference type="InterPro" id="IPR003390">
    <property type="entry name" value="DNA_integrity_scan_DisA_N"/>
</dbReference>
<accession>A0AAJ1ICV0</accession>
<keyword evidence="5" id="KW-0067">ATP-binding</keyword>
<keyword evidence="4" id="KW-0547">Nucleotide-binding</keyword>
<evidence type="ECO:0000313" key="8">
    <source>
        <dbReference type="EMBL" id="MDC7226957.1"/>
    </source>
</evidence>
<dbReference type="Gene3D" id="3.40.930.10">
    <property type="entry name" value="Mannitol-specific EII, Chain A"/>
    <property type="match status" value="1"/>
</dbReference>
<dbReference type="Proteomes" id="UP001221217">
    <property type="component" value="Unassembled WGS sequence"/>
</dbReference>
<evidence type="ECO:0000256" key="1">
    <source>
        <dbReference type="ARBA" id="ARBA00000877"/>
    </source>
</evidence>
<name>A0AAJ1ICV0_9SPIO</name>
<evidence type="ECO:0000256" key="5">
    <source>
        <dbReference type="ARBA" id="ARBA00022840"/>
    </source>
</evidence>
<protein>
    <submittedName>
        <fullName evidence="8">Diadenylate cyclase</fullName>
    </submittedName>
</protein>
<gene>
    <name evidence="8" type="ORF">PQJ61_09355</name>
</gene>
<dbReference type="InterPro" id="IPR014499">
    <property type="entry name" value="DAC_DacZ"/>
</dbReference>
<dbReference type="InterPro" id="IPR002178">
    <property type="entry name" value="PTS_EIIA_type-2_dom"/>
</dbReference>
<feature type="domain" description="PTS EIIA type-2" evidence="6">
    <location>
        <begin position="1"/>
        <end position="138"/>
    </location>
</feature>